<proteinExistence type="predicted"/>
<evidence type="ECO:0000313" key="4">
    <source>
        <dbReference type="Proteomes" id="UP000663940"/>
    </source>
</evidence>
<organism evidence="1 3">
    <name type="scientific">Mucilaginibacter rubeus</name>
    <dbReference type="NCBI Taxonomy" id="2027860"/>
    <lineage>
        <taxon>Bacteria</taxon>
        <taxon>Pseudomonadati</taxon>
        <taxon>Bacteroidota</taxon>
        <taxon>Sphingobacteriia</taxon>
        <taxon>Sphingobacteriales</taxon>
        <taxon>Sphingobacteriaceae</taxon>
        <taxon>Mucilaginibacter</taxon>
    </lineage>
</organism>
<evidence type="ECO:0000313" key="2">
    <source>
        <dbReference type="EMBL" id="QTE49999.1"/>
    </source>
</evidence>
<evidence type="ECO:0000313" key="3">
    <source>
        <dbReference type="Proteomes" id="UP000250557"/>
    </source>
</evidence>
<dbReference type="EMBL" id="CP043451">
    <property type="protein sequence ID" value="QEM07441.1"/>
    <property type="molecule type" value="Genomic_DNA"/>
</dbReference>
<name>A0AAE6JLB6_9SPHI</name>
<sequence>MKFSLLSDTNWETRVDKVLHTLSDFGYTEFFEKRNYGTSLNGVVVVFMCRDPELNFKQRIRHSKKEKLLYMDIMLDYNEFIKIEHDEREKIIAERLASETIAIIAKYKFDDFDLERFAADIKRWLKRIKLLKKRMGYQTPKYPDPFNKN</sequence>
<reference evidence="1 3" key="1">
    <citation type="submission" date="2019-08" db="EMBL/GenBank/DDBJ databases">
        <title>Comparative genome analysis confer to the adaptation heavy metal polluted environment.</title>
        <authorList>
            <person name="Li Y."/>
        </authorList>
    </citation>
    <scope>NUCLEOTIDE SEQUENCE [LARGE SCALE GENOMIC DNA]</scope>
    <source>
        <strain evidence="1 3">P2</strain>
    </source>
</reference>
<reference evidence="2 4" key="2">
    <citation type="submission" date="2021-03" db="EMBL/GenBank/DDBJ databases">
        <title>Mucilaginibacter strains isolated from gold and copper mining confer multi heavy-metal resistance.</title>
        <authorList>
            <person name="Li Y."/>
        </authorList>
    </citation>
    <scope>NUCLEOTIDE SEQUENCE [LARGE SCALE GENOMIC DNA]</scope>
    <source>
        <strain evidence="2 4">P2-4</strain>
    </source>
</reference>
<dbReference type="AlphaFoldDB" id="A0AAE6JLB6"/>
<evidence type="ECO:0000313" key="1">
    <source>
        <dbReference type="EMBL" id="QEM07441.1"/>
    </source>
</evidence>
<dbReference type="Proteomes" id="UP000663940">
    <property type="component" value="Chromosome"/>
</dbReference>
<accession>A0AAE6JLB6</accession>
<dbReference type="RefSeq" id="WP_112658826.1">
    <property type="nucleotide sequence ID" value="NZ_CP043451.1"/>
</dbReference>
<protein>
    <submittedName>
        <fullName evidence="1">Uncharacterized protein</fullName>
    </submittedName>
</protein>
<keyword evidence="4" id="KW-1185">Reference proteome</keyword>
<dbReference type="EMBL" id="CP071880">
    <property type="protein sequence ID" value="QTE49999.1"/>
    <property type="molecule type" value="Genomic_DNA"/>
</dbReference>
<gene>
    <name evidence="1" type="ORF">DIU31_029525</name>
    <name evidence="2" type="ORF">J3L21_31480</name>
</gene>
<dbReference type="Proteomes" id="UP000250557">
    <property type="component" value="Chromosome"/>
</dbReference>